<keyword evidence="2" id="KW-0413">Isomerase</keyword>
<dbReference type="SUPFAM" id="SSF51658">
    <property type="entry name" value="Xylose isomerase-like"/>
    <property type="match status" value="1"/>
</dbReference>
<reference evidence="2 3" key="1">
    <citation type="submission" date="2020-12" db="EMBL/GenBank/DDBJ databases">
        <title>Comparative genome analysis of fungal antagonists Marinomonas ostreistagni 398 and M. spartinae 468.</title>
        <authorList>
            <person name="Fields J.L."/>
            <person name="Mavrodi O.V."/>
            <person name="Biber P.D."/>
            <person name="Indest K.J."/>
            <person name="Mavrodi D.V."/>
        </authorList>
    </citation>
    <scope>NUCLEOTIDE SEQUENCE [LARGE SCALE GENOMIC DNA]</scope>
    <source>
        <strain evidence="2 3">USM7</strain>
    </source>
</reference>
<dbReference type="RefSeq" id="WP_199461924.1">
    <property type="nucleotide sequence ID" value="NZ_JAEMUH010000005.1"/>
</dbReference>
<dbReference type="InterPro" id="IPR013022">
    <property type="entry name" value="Xyl_isomerase-like_TIM-brl"/>
</dbReference>
<dbReference type="PANTHER" id="PTHR12110">
    <property type="entry name" value="HYDROXYPYRUVATE ISOMERASE"/>
    <property type="match status" value="1"/>
</dbReference>
<accession>A0ABS0Z9G4</accession>
<dbReference type="Pfam" id="PF01261">
    <property type="entry name" value="AP_endonuc_2"/>
    <property type="match status" value="1"/>
</dbReference>
<gene>
    <name evidence="2" type="ORF">JHD44_06330</name>
</gene>
<dbReference type="GO" id="GO:0016853">
    <property type="term" value="F:isomerase activity"/>
    <property type="evidence" value="ECO:0007669"/>
    <property type="project" value="UniProtKB-KW"/>
</dbReference>
<keyword evidence="3" id="KW-1185">Reference proteome</keyword>
<comment type="caution">
    <text evidence="2">The sequence shown here is derived from an EMBL/GenBank/DDBJ whole genome shotgun (WGS) entry which is preliminary data.</text>
</comment>
<dbReference type="InterPro" id="IPR036237">
    <property type="entry name" value="Xyl_isomerase-like_sf"/>
</dbReference>
<evidence type="ECO:0000313" key="3">
    <source>
        <dbReference type="Proteomes" id="UP000598488"/>
    </source>
</evidence>
<dbReference type="Gene3D" id="3.20.20.150">
    <property type="entry name" value="Divalent-metal-dependent TIM barrel enzymes"/>
    <property type="match status" value="1"/>
</dbReference>
<organism evidence="2 3">
    <name type="scientific">Marinomonas ostreistagni</name>
    <dbReference type="NCBI Taxonomy" id="359209"/>
    <lineage>
        <taxon>Bacteria</taxon>
        <taxon>Pseudomonadati</taxon>
        <taxon>Pseudomonadota</taxon>
        <taxon>Gammaproteobacteria</taxon>
        <taxon>Oceanospirillales</taxon>
        <taxon>Oceanospirillaceae</taxon>
        <taxon>Marinomonas</taxon>
    </lineage>
</organism>
<dbReference type="Proteomes" id="UP000598488">
    <property type="component" value="Unassembled WGS sequence"/>
</dbReference>
<proteinExistence type="predicted"/>
<feature type="domain" description="Xylose isomerase-like TIM barrel" evidence="1">
    <location>
        <begin position="22"/>
        <end position="255"/>
    </location>
</feature>
<protein>
    <submittedName>
        <fullName evidence="2">Sugar phosphate isomerase/epimerase</fullName>
    </submittedName>
</protein>
<evidence type="ECO:0000259" key="1">
    <source>
        <dbReference type="Pfam" id="PF01261"/>
    </source>
</evidence>
<dbReference type="InterPro" id="IPR050312">
    <property type="entry name" value="IolE/XylAMocC-like"/>
</dbReference>
<dbReference type="PANTHER" id="PTHR12110:SF48">
    <property type="entry name" value="BLL3656 PROTEIN"/>
    <property type="match status" value="1"/>
</dbReference>
<evidence type="ECO:0000313" key="2">
    <source>
        <dbReference type="EMBL" id="MBJ7550291.1"/>
    </source>
</evidence>
<name>A0ABS0Z9G4_9GAMM</name>
<dbReference type="EMBL" id="JAEMUH010000005">
    <property type="protein sequence ID" value="MBJ7550291.1"/>
    <property type="molecule type" value="Genomic_DNA"/>
</dbReference>
<sequence length="273" mass="29455">MSYQFSLAFLTVFDATPSEAIQIAAETGYSHVGLRLLPSGSEGLFPLMTDDRVFKETLAALQDTGIQVADIEIVRLGEQFQVSDTLAFLERGARLGAKNVLVAGDDPDESRLTASFAAFCEAADSFGLTADLEFMPWTQVPDIAKANRVVSNAAQANGGVLIDALHYHRAHMTLDDIAIIDPKRIHYVQFCDALAAFDDSTDALIHVARQARLDPGEGEIDLVSLFQAIPKHAMLSIEVPNFDKAKSLTSKERAANALAAMKGVIAQASNSPY</sequence>